<evidence type="ECO:0000313" key="10">
    <source>
        <dbReference type="EMBL" id="EAV45517.1"/>
    </source>
</evidence>
<gene>
    <name evidence="10" type="ORF">SIAM614_22897</name>
</gene>
<feature type="transmembrane region" description="Helical" evidence="7">
    <location>
        <begin position="421"/>
        <end position="443"/>
    </location>
</feature>
<dbReference type="Pfam" id="PF00528">
    <property type="entry name" value="BPD_transp_1"/>
    <property type="match status" value="1"/>
</dbReference>
<evidence type="ECO:0000256" key="2">
    <source>
        <dbReference type="ARBA" id="ARBA00022448"/>
    </source>
</evidence>
<dbReference type="Proteomes" id="UP000004848">
    <property type="component" value="Unassembled WGS sequence"/>
</dbReference>
<feature type="transmembrane region" description="Helical" evidence="7">
    <location>
        <begin position="44"/>
        <end position="71"/>
    </location>
</feature>
<feature type="region of interest" description="Disordered" evidence="8">
    <location>
        <begin position="1"/>
        <end position="35"/>
    </location>
</feature>
<name>A0NMY6_ROSAI</name>
<sequence length="452" mass="49990">MVPERYQRQNGIKTPGGNMNTKSQADASSGPPKGIGPMQRREMWLAYLMLAPTFAIILMIVAGPLLANFWISVKPVQLADLRPPTVLVNERVRGRPKAPGDEARLEYRLRNSSQDEEIRNVTLSDVVPEGFTVTSHSEGCSLNGSKMTCDLGMVAPGWRGDVELVGTVSQAFLDANRPERASEPVITGDANNVLTNFEFTFENFSRIFSADEFWSVLRITFYYTIFGTGGALVLGLFAAQLLNTAFPGRGVLRGLFLFPYVSPVIAVAFTWVVLFDPFSGTLNALLTKMGVIADPINFFGQRAIEFSFLGIPMEFPLALTTVIAFEAWRYFPLSFLFILARMQSINTDMYEAAEMDGATPLQQFWYLSLPQLMGILSVLFLLRFIWTFNKFDDIFLLTGGNAGTRTLTVDVYEQGFALSNLGAGAAVAVVVFVVLVTFATLFIRFSPKEEGL</sequence>
<dbReference type="eggNOG" id="COG1175">
    <property type="taxonomic scope" value="Bacteria"/>
</dbReference>
<dbReference type="GO" id="GO:0055085">
    <property type="term" value="P:transmembrane transport"/>
    <property type="evidence" value="ECO:0007669"/>
    <property type="project" value="InterPro"/>
</dbReference>
<feature type="transmembrane region" description="Helical" evidence="7">
    <location>
        <begin position="221"/>
        <end position="242"/>
    </location>
</feature>
<proteinExistence type="inferred from homology"/>
<comment type="subcellular location">
    <subcellularLocation>
        <location evidence="1 7">Cell membrane</location>
        <topology evidence="1 7">Multi-pass membrane protein</topology>
    </subcellularLocation>
</comment>
<keyword evidence="5 7" id="KW-1133">Transmembrane helix</keyword>
<dbReference type="CDD" id="cd06261">
    <property type="entry name" value="TM_PBP2"/>
    <property type="match status" value="1"/>
</dbReference>
<keyword evidence="4 7" id="KW-0812">Transmembrane</keyword>
<dbReference type="PROSITE" id="PS50928">
    <property type="entry name" value="ABC_TM1"/>
    <property type="match status" value="1"/>
</dbReference>
<dbReference type="InterPro" id="IPR035906">
    <property type="entry name" value="MetI-like_sf"/>
</dbReference>
<evidence type="ECO:0000313" key="11">
    <source>
        <dbReference type="Proteomes" id="UP000004848"/>
    </source>
</evidence>
<dbReference type="SUPFAM" id="SSF161098">
    <property type="entry name" value="MetI-like"/>
    <property type="match status" value="1"/>
</dbReference>
<dbReference type="PANTHER" id="PTHR30193:SF37">
    <property type="entry name" value="INNER MEMBRANE ABC TRANSPORTER PERMEASE PROTEIN YCJO"/>
    <property type="match status" value="1"/>
</dbReference>
<evidence type="ECO:0000256" key="8">
    <source>
        <dbReference type="SAM" id="MobiDB-lite"/>
    </source>
</evidence>
<dbReference type="InterPro" id="IPR051393">
    <property type="entry name" value="ABC_transporter_permease"/>
</dbReference>
<feature type="transmembrane region" description="Helical" evidence="7">
    <location>
        <begin position="254"/>
        <end position="274"/>
    </location>
</feature>
<evidence type="ECO:0000256" key="4">
    <source>
        <dbReference type="ARBA" id="ARBA00022692"/>
    </source>
</evidence>
<evidence type="ECO:0000256" key="5">
    <source>
        <dbReference type="ARBA" id="ARBA00022989"/>
    </source>
</evidence>
<evidence type="ECO:0000256" key="6">
    <source>
        <dbReference type="ARBA" id="ARBA00023136"/>
    </source>
</evidence>
<dbReference type="PANTHER" id="PTHR30193">
    <property type="entry name" value="ABC TRANSPORTER PERMEASE PROTEIN"/>
    <property type="match status" value="1"/>
</dbReference>
<evidence type="ECO:0000256" key="7">
    <source>
        <dbReference type="RuleBase" id="RU363032"/>
    </source>
</evidence>
<accession>A0NMY6</accession>
<dbReference type="InterPro" id="IPR000515">
    <property type="entry name" value="MetI-like"/>
</dbReference>
<feature type="transmembrane region" description="Helical" evidence="7">
    <location>
        <begin position="317"/>
        <end position="340"/>
    </location>
</feature>
<dbReference type="EMBL" id="AAUW01000002">
    <property type="protein sequence ID" value="EAV45517.1"/>
    <property type="molecule type" value="Genomic_DNA"/>
</dbReference>
<feature type="compositionally biased region" description="Polar residues" evidence="8">
    <location>
        <begin position="8"/>
        <end position="27"/>
    </location>
</feature>
<reference evidence="10 11" key="1">
    <citation type="submission" date="2006-05" db="EMBL/GenBank/DDBJ databases">
        <authorList>
            <person name="King G."/>
            <person name="Ferriera S."/>
            <person name="Johnson J."/>
            <person name="Kravitz S."/>
            <person name="Beeson K."/>
            <person name="Sutton G."/>
            <person name="Rogers Y.-H."/>
            <person name="Friedman R."/>
            <person name="Frazier M."/>
            <person name="Venter J.C."/>
        </authorList>
    </citation>
    <scope>NUCLEOTIDE SEQUENCE [LARGE SCALE GENOMIC DNA]</scope>
    <source>
        <strain evidence="11">ATCC 25650 / DSM 13394 / JCM 20685 / NBRC 16684 / NCIMB 2208 / IAM 12614 / B1</strain>
    </source>
</reference>
<feature type="domain" description="ABC transmembrane type-1" evidence="9">
    <location>
        <begin position="217"/>
        <end position="442"/>
    </location>
</feature>
<feature type="transmembrane region" description="Helical" evidence="7">
    <location>
        <begin position="364"/>
        <end position="386"/>
    </location>
</feature>
<evidence type="ECO:0000256" key="1">
    <source>
        <dbReference type="ARBA" id="ARBA00004651"/>
    </source>
</evidence>
<keyword evidence="2 7" id="KW-0813">Transport</keyword>
<comment type="caution">
    <text evidence="10">The sequence shown here is derived from an EMBL/GenBank/DDBJ whole genome shotgun (WGS) entry which is preliminary data.</text>
</comment>
<dbReference type="AlphaFoldDB" id="A0NMY6"/>
<dbReference type="GO" id="GO:0005886">
    <property type="term" value="C:plasma membrane"/>
    <property type="evidence" value="ECO:0007669"/>
    <property type="project" value="UniProtKB-SubCell"/>
</dbReference>
<keyword evidence="3" id="KW-1003">Cell membrane</keyword>
<comment type="similarity">
    <text evidence="7">Belongs to the binding-protein-dependent transport system permease family.</text>
</comment>
<keyword evidence="6 7" id="KW-0472">Membrane</keyword>
<protein>
    <submittedName>
        <fullName evidence="10">Binding-protein-dependent transport systems inner membrane component</fullName>
    </submittedName>
</protein>
<organism evidence="10 11">
    <name type="scientific">Roseibium aggregatum (strain ATCC 25650 / DSM 13394 / JCM 20685 / NBRC 16684 / NCIMB 2208 / IAM 12614 / B1)</name>
    <name type="common">Stappia aggregata</name>
    <dbReference type="NCBI Taxonomy" id="384765"/>
    <lineage>
        <taxon>Bacteria</taxon>
        <taxon>Pseudomonadati</taxon>
        <taxon>Pseudomonadota</taxon>
        <taxon>Alphaproteobacteria</taxon>
        <taxon>Hyphomicrobiales</taxon>
        <taxon>Stappiaceae</taxon>
        <taxon>Roseibium</taxon>
    </lineage>
</organism>
<dbReference type="Gene3D" id="1.10.3720.10">
    <property type="entry name" value="MetI-like"/>
    <property type="match status" value="1"/>
</dbReference>
<evidence type="ECO:0000256" key="3">
    <source>
        <dbReference type="ARBA" id="ARBA00022475"/>
    </source>
</evidence>
<evidence type="ECO:0000259" key="9">
    <source>
        <dbReference type="PROSITE" id="PS50928"/>
    </source>
</evidence>